<feature type="binding site" evidence="16">
    <location>
        <begin position="11"/>
        <end position="18"/>
    </location>
    <ligand>
        <name>substrate</name>
    </ligand>
</feature>
<organism evidence="22 23">
    <name type="scientific">Rhodotorula mucilaginosa</name>
    <name type="common">Yeast</name>
    <name type="synonym">Rhodotorula rubra</name>
    <dbReference type="NCBI Taxonomy" id="5537"/>
    <lineage>
        <taxon>Eukaryota</taxon>
        <taxon>Fungi</taxon>
        <taxon>Dikarya</taxon>
        <taxon>Basidiomycota</taxon>
        <taxon>Pucciniomycotina</taxon>
        <taxon>Microbotryomycetes</taxon>
        <taxon>Sporidiobolales</taxon>
        <taxon>Sporidiobolaceae</taxon>
        <taxon>Rhodotorula</taxon>
    </lineage>
</organism>
<feature type="compositionally biased region" description="Low complexity" evidence="18">
    <location>
        <begin position="337"/>
        <end position="350"/>
    </location>
</feature>
<dbReference type="InterPro" id="IPR001757">
    <property type="entry name" value="P_typ_ATPase"/>
</dbReference>
<accession>A0A9P6W325</accession>
<evidence type="ECO:0000256" key="3">
    <source>
        <dbReference type="ARBA" id="ARBA00012189"/>
    </source>
</evidence>
<feature type="transmembrane region" description="Helical" evidence="19">
    <location>
        <begin position="1771"/>
        <end position="1791"/>
    </location>
</feature>
<dbReference type="InterPro" id="IPR032631">
    <property type="entry name" value="P-type_ATPase_N"/>
</dbReference>
<evidence type="ECO:0000256" key="15">
    <source>
        <dbReference type="PIRSR" id="PIRSR606539-2"/>
    </source>
</evidence>
<dbReference type="SFLD" id="SFLDG00002">
    <property type="entry name" value="C1.7:_P-type_atpase_like"/>
    <property type="match status" value="1"/>
</dbReference>
<gene>
    <name evidence="22" type="ORF">C6P46_004375</name>
</gene>
<evidence type="ECO:0000256" key="17">
    <source>
        <dbReference type="SAM" id="Coils"/>
    </source>
</evidence>
<dbReference type="OrthoDB" id="377733at2759"/>
<dbReference type="Pfam" id="PF16209">
    <property type="entry name" value="PhoLip_ATPase_N"/>
    <property type="match status" value="1"/>
</dbReference>
<dbReference type="InterPro" id="IPR029033">
    <property type="entry name" value="His_PPase_superfam"/>
</dbReference>
<name>A0A9P6W325_RHOMI</name>
<evidence type="ECO:0000259" key="21">
    <source>
        <dbReference type="Pfam" id="PF16212"/>
    </source>
</evidence>
<dbReference type="GO" id="GO:0000287">
    <property type="term" value="F:magnesium ion binding"/>
    <property type="evidence" value="ECO:0007669"/>
    <property type="project" value="InterPro"/>
</dbReference>
<dbReference type="FunFam" id="3.40.50.1000:FF:000001">
    <property type="entry name" value="Phospholipid-transporting ATPase IC"/>
    <property type="match status" value="1"/>
</dbReference>
<dbReference type="Gene3D" id="3.40.50.1240">
    <property type="entry name" value="Phosphoglycerate mutase-like"/>
    <property type="match status" value="1"/>
</dbReference>
<evidence type="ECO:0000256" key="14">
    <source>
        <dbReference type="ARBA" id="ARBA00049128"/>
    </source>
</evidence>
<feature type="transmembrane region" description="Helical" evidence="19">
    <location>
        <begin position="1737"/>
        <end position="1759"/>
    </location>
</feature>
<dbReference type="SUPFAM" id="SSF81665">
    <property type="entry name" value="Calcium ATPase, transmembrane domain M"/>
    <property type="match status" value="1"/>
</dbReference>
<evidence type="ECO:0000256" key="7">
    <source>
        <dbReference type="ARBA" id="ARBA00022741"/>
    </source>
</evidence>
<comment type="catalytic activity">
    <reaction evidence="14">
        <text>a 1,2-diacyl-sn-glycero-3-phosphoethanolamine(out) + ATP + H2O = a 1,2-diacyl-sn-glycero-3-phosphoethanolamine(in) + ADP + phosphate + H(+)</text>
        <dbReference type="Rhea" id="RHEA:66132"/>
        <dbReference type="ChEBI" id="CHEBI:15377"/>
        <dbReference type="ChEBI" id="CHEBI:15378"/>
        <dbReference type="ChEBI" id="CHEBI:30616"/>
        <dbReference type="ChEBI" id="CHEBI:43474"/>
        <dbReference type="ChEBI" id="CHEBI:64612"/>
        <dbReference type="ChEBI" id="CHEBI:456216"/>
    </reaction>
    <physiologicalReaction direction="left-to-right" evidence="14">
        <dbReference type="Rhea" id="RHEA:66133"/>
    </physiologicalReaction>
</comment>
<feature type="transmembrane region" description="Helical" evidence="19">
    <location>
        <begin position="1803"/>
        <end position="1824"/>
    </location>
</feature>
<feature type="region of interest" description="Disordered" evidence="18">
    <location>
        <begin position="316"/>
        <end position="362"/>
    </location>
</feature>
<feature type="compositionally biased region" description="Basic and acidic residues" evidence="18">
    <location>
        <begin position="679"/>
        <end position="694"/>
    </location>
</feature>
<evidence type="ECO:0000256" key="9">
    <source>
        <dbReference type="ARBA" id="ARBA00022842"/>
    </source>
</evidence>
<keyword evidence="6" id="KW-0479">Metal-binding</keyword>
<feature type="region of interest" description="Disordered" evidence="18">
    <location>
        <begin position="261"/>
        <end position="289"/>
    </location>
</feature>
<keyword evidence="9" id="KW-0460">Magnesium</keyword>
<dbReference type="SUPFAM" id="SSF81660">
    <property type="entry name" value="Metal cation-transporting ATPase, ATP-binding domain N"/>
    <property type="match status" value="1"/>
</dbReference>
<evidence type="ECO:0000259" key="20">
    <source>
        <dbReference type="Pfam" id="PF16209"/>
    </source>
</evidence>
<reference evidence="22 23" key="1">
    <citation type="submission" date="2020-11" db="EMBL/GenBank/DDBJ databases">
        <title>Kefir isolates.</title>
        <authorList>
            <person name="Marcisauskas S."/>
            <person name="Kim Y."/>
            <person name="Blasche S."/>
        </authorList>
    </citation>
    <scope>NUCLEOTIDE SEQUENCE [LARGE SCALE GENOMIC DNA]</scope>
    <source>
        <strain evidence="22 23">KR</strain>
    </source>
</reference>
<dbReference type="SUPFAM" id="SSF53254">
    <property type="entry name" value="Phosphoglycerate mutase-like"/>
    <property type="match status" value="1"/>
</dbReference>
<evidence type="ECO:0000313" key="23">
    <source>
        <dbReference type="Proteomes" id="UP000777482"/>
    </source>
</evidence>
<dbReference type="GO" id="GO:0005524">
    <property type="term" value="F:ATP binding"/>
    <property type="evidence" value="ECO:0007669"/>
    <property type="project" value="UniProtKB-KW"/>
</dbReference>
<feature type="transmembrane region" description="Helical" evidence="19">
    <location>
        <begin position="573"/>
        <end position="592"/>
    </location>
</feature>
<feature type="transmembrane region" description="Helical" evidence="19">
    <location>
        <begin position="1038"/>
        <end position="1058"/>
    </location>
</feature>
<dbReference type="SUPFAM" id="SSF56784">
    <property type="entry name" value="HAD-like"/>
    <property type="match status" value="1"/>
</dbReference>
<evidence type="ECO:0000256" key="19">
    <source>
        <dbReference type="SAM" id="Phobius"/>
    </source>
</evidence>
<dbReference type="EC" id="7.6.2.1" evidence="3"/>
<feature type="transmembrane region" description="Helical" evidence="19">
    <location>
        <begin position="404"/>
        <end position="424"/>
    </location>
</feature>
<proteinExistence type="inferred from homology"/>
<dbReference type="GO" id="GO:0140326">
    <property type="term" value="F:ATPase-coupled intramembrane lipid transporter activity"/>
    <property type="evidence" value="ECO:0007669"/>
    <property type="project" value="UniProtKB-EC"/>
</dbReference>
<feature type="transmembrane region" description="Helical" evidence="19">
    <location>
        <begin position="1686"/>
        <end position="1707"/>
    </location>
</feature>
<feature type="compositionally biased region" description="Polar residues" evidence="18">
    <location>
        <begin position="1975"/>
        <end position="1991"/>
    </location>
</feature>
<evidence type="ECO:0000256" key="10">
    <source>
        <dbReference type="ARBA" id="ARBA00022967"/>
    </source>
</evidence>
<feature type="compositionally biased region" description="Basic residues" evidence="18">
    <location>
        <begin position="663"/>
        <end position="678"/>
    </location>
</feature>
<dbReference type="NCBIfam" id="TIGR01494">
    <property type="entry name" value="ATPase_P-type"/>
    <property type="match status" value="1"/>
</dbReference>
<evidence type="ECO:0000256" key="2">
    <source>
        <dbReference type="ARBA" id="ARBA00008109"/>
    </source>
</evidence>
<evidence type="ECO:0000256" key="13">
    <source>
        <dbReference type="ARBA" id="ARBA00034036"/>
    </source>
</evidence>
<dbReference type="InterPro" id="IPR008250">
    <property type="entry name" value="ATPase_P-typ_transduc_dom_A_sf"/>
</dbReference>
<dbReference type="PROSITE" id="PS00154">
    <property type="entry name" value="ATPASE_E1_E2"/>
    <property type="match status" value="1"/>
</dbReference>
<dbReference type="Pfam" id="PF13246">
    <property type="entry name" value="Cation_ATPase"/>
    <property type="match status" value="1"/>
</dbReference>
<protein>
    <recommendedName>
        <fullName evidence="3">P-type phospholipid transporter</fullName>
        <ecNumber evidence="3">7.6.2.1</ecNumber>
    </recommendedName>
</protein>
<feature type="coiled-coil region" evidence="17">
    <location>
        <begin position="1366"/>
        <end position="1393"/>
    </location>
</feature>
<evidence type="ECO:0000256" key="1">
    <source>
        <dbReference type="ARBA" id="ARBA00004141"/>
    </source>
</evidence>
<comment type="similarity">
    <text evidence="2">Belongs to the cation transport ATPase (P-type) (TC 3.A.3) family. Type IV subfamily.</text>
</comment>
<dbReference type="InterPro" id="IPR032630">
    <property type="entry name" value="P_typ_ATPase_c"/>
</dbReference>
<comment type="catalytic activity">
    <reaction evidence="13">
        <text>ATP + H2O + phospholipidSide 1 = ADP + phosphate + phospholipidSide 2.</text>
        <dbReference type="EC" id="7.6.2.1"/>
    </reaction>
</comment>
<feature type="binding site" evidence="16">
    <location>
        <position position="63"/>
    </location>
    <ligand>
        <name>substrate</name>
    </ligand>
</feature>
<keyword evidence="5 19" id="KW-0812">Transmembrane</keyword>
<dbReference type="InterPro" id="IPR023299">
    <property type="entry name" value="ATPase_P-typ_cyto_dom_N"/>
</dbReference>
<dbReference type="SUPFAM" id="SSF81653">
    <property type="entry name" value="Calcium ATPase, transduction domain A"/>
    <property type="match status" value="1"/>
</dbReference>
<dbReference type="Proteomes" id="UP000777482">
    <property type="component" value="Unassembled WGS sequence"/>
</dbReference>
<dbReference type="InterPro" id="IPR044492">
    <property type="entry name" value="P_typ_ATPase_HD_dom"/>
</dbReference>
<keyword evidence="23" id="KW-1185">Reference proteome</keyword>
<dbReference type="NCBIfam" id="TIGR01652">
    <property type="entry name" value="ATPase-Plipid"/>
    <property type="match status" value="1"/>
</dbReference>
<comment type="subcellular location">
    <subcellularLocation>
        <location evidence="1">Membrane</location>
        <topology evidence="1">Multi-pass membrane protein</topology>
    </subcellularLocation>
</comment>
<feature type="compositionally biased region" description="Low complexity" evidence="18">
    <location>
        <begin position="2013"/>
        <end position="2026"/>
    </location>
</feature>
<keyword evidence="17" id="KW-0175">Coiled coil</keyword>
<feature type="transmembrane region" description="Helical" evidence="19">
    <location>
        <begin position="989"/>
        <end position="1011"/>
    </location>
</feature>
<dbReference type="GO" id="GO:0045332">
    <property type="term" value="P:phospholipid translocation"/>
    <property type="evidence" value="ECO:0007669"/>
    <property type="project" value="TreeGrafter"/>
</dbReference>
<dbReference type="Pfam" id="PF00300">
    <property type="entry name" value="His_Phos_1"/>
    <property type="match status" value="1"/>
</dbReference>
<dbReference type="PRINTS" id="PR00119">
    <property type="entry name" value="CATATPASE"/>
</dbReference>
<dbReference type="InterPro" id="IPR018303">
    <property type="entry name" value="ATPase_P-typ_P_site"/>
</dbReference>
<evidence type="ECO:0000256" key="6">
    <source>
        <dbReference type="ARBA" id="ARBA00022723"/>
    </source>
</evidence>
<feature type="region of interest" description="Disordered" evidence="18">
    <location>
        <begin position="1940"/>
        <end position="2085"/>
    </location>
</feature>
<keyword evidence="4" id="KW-0597">Phosphoprotein</keyword>
<dbReference type="GO" id="GO:0016887">
    <property type="term" value="F:ATP hydrolysis activity"/>
    <property type="evidence" value="ECO:0007669"/>
    <property type="project" value="InterPro"/>
</dbReference>
<dbReference type="InterPro" id="IPR036412">
    <property type="entry name" value="HAD-like_sf"/>
</dbReference>
<dbReference type="EMBL" id="PUHQ01000040">
    <property type="protein sequence ID" value="KAG0660820.1"/>
    <property type="molecule type" value="Genomic_DNA"/>
</dbReference>
<dbReference type="PANTHER" id="PTHR24092">
    <property type="entry name" value="PROBABLE PHOSPHOLIPID-TRANSPORTING ATPASE"/>
    <property type="match status" value="1"/>
</dbReference>
<keyword evidence="8 15" id="KW-0067">ATP-binding</keyword>
<feature type="compositionally biased region" description="Basic and acidic residues" evidence="18">
    <location>
        <begin position="786"/>
        <end position="797"/>
    </location>
</feature>
<dbReference type="SFLD" id="SFLDS00003">
    <property type="entry name" value="Haloacid_Dehalogenase"/>
    <property type="match status" value="1"/>
</dbReference>
<feature type="domain" description="P-type ATPase N-terminal" evidence="20">
    <location>
        <begin position="521"/>
        <end position="573"/>
    </location>
</feature>
<feature type="compositionally biased region" description="Low complexity" evidence="18">
    <location>
        <begin position="1149"/>
        <end position="1171"/>
    </location>
</feature>
<evidence type="ECO:0000256" key="5">
    <source>
        <dbReference type="ARBA" id="ARBA00022692"/>
    </source>
</evidence>
<feature type="compositionally biased region" description="Gly residues" evidence="18">
    <location>
        <begin position="277"/>
        <end position="286"/>
    </location>
</feature>
<dbReference type="SMART" id="SM00855">
    <property type="entry name" value="PGAM"/>
    <property type="match status" value="1"/>
</dbReference>
<dbReference type="PROSITE" id="PS00175">
    <property type="entry name" value="PG_MUTASE"/>
    <property type="match status" value="1"/>
</dbReference>
<sequence length="2085" mass="229959">MGRRVTVTIVRHGETDHNKAGIVQGHLDVPLNAQGVAQAAVTGRWFAEQGIRFDEAWSSDLSRKSRIDIGTCAHLNDCTRFVTLDAGIQTAEQIVSAQKRQLELKQDQRIRERFLGALQGKRRGDPGADPKTVEPIKGLRQRLWSFWDERFSPSGPSAGSESPTSGSPSGAEQQMLYVSHGAAIREFITSLVEMADRKERDFELVLPADEAEMIRTGSKRIDNCSRTVMEMEWLDQDTAPARWRGRLCLYADDSHFIDSSRAPSPTANADVVEGESVGSGGPGSGRHGMEARECCASQAPIRLALGDWRGARIRGRRNRKRENERHKVARNAAAVTSSSSDLPALSAAPRPRSRLGTPATADYRQRSPAALISRHRILAAYAIRGRTVGSGIVFDARPRVASGLTGNTGAAFVAVVAVIAAVAASSHLGRSNTGTGGPQNAFTKRLAKISDFDLTKVFSRPYRNPYPREVLVNVPVPPEAFTTGPKVTLPGFSRAIKNDKGEVVRKEARGLGTKVVPAPGWTFVSNQVLTSKYNLITFIPRNLLEQFRRVANIFFLVLVILQFFPRFTTVSPGLSALPLIVVIFITAVKDGYEDLKRHQSDRAINNIKVIALRGTFHNANVTEGKSRTFGLPKFMRSWFSRRKLVQEAEQEDEDDVNGDIPKRKGFWGKRTLRKPTKKSLKEERKQQSDEKIARDQGLPGGGPNDDAGFGDLEAPRIAPGGGTLQGARGRSGTVDTKGSAKSGGKGGRSRSGTTSGAGYEAPMPAKHLRLEGDYYAEDAEDAVMAHRPTDTPGEPRVEQQPGSSTLHLPMPHAPHLLGTKYDRPTWIKENWEDLRVGDFVRLHGDESVPADLIICATSEEENICYVETKNLDGETNLKSRSAVPELTHLRTSSAIANDAHFVIRAEPPDVNMFTYNAAVEMHDGQLGKDGRPLKCPVNMNTMLLRGTVVRNTEWVIGVVCMTGQDTKIVMNSGNTPSKRSKVERLMNPMVFLNLFLLALMTIMCAVVDHFLEKAQYPQGAYWLYGDNQSGDNPSINGLITWANALIAFQNIVPISLYISIEFTRLVQAAYIWGDDDMKGNHRRTTARSWNLSDDLGQIEYIFSDKTGTLTQNAMIFRQCSIAGKVYIGDEQTTGSEKTNGGYLPDKPLSSSSSSGAESSNVNSPTDGQDGTNGDDGAKVKLAEQVLAPFHDSQIDADLAKRDSEQARGIYNFFMNLALCHTVLTSEEDGMISYKAQSPDEAALVQAAADVGFIFLGRDKDTLRVQTPHGDDVVEFQLLNVLEFTSARKRMSVVIRKVSEGPGQDDLILLTKGADNVIFERLAPSNDELKRQTDKHLEDFANEGLRTLCLAWKPLDEEVYEDWDRRYHEATTLIDNREEEIERVSDELERGLNLLGATAIEDKLQDGVPEAIADLKRAGIKIWVATGDKLETAIAIAKTCNLLSRDMNVIVVRGGAYGEPKSAYSQLKTALERFFDGEGLAEQLEHQPPDSGRASITSRHSLSRRRSFQSLRRTISNISGMSDIVGEDNGQRSGGYGLVIDGASLSHAFGEPYTKDLLLELATRCRAVVCCRTSPLQKALIVRLVKDGLGSMCLAIGDGANDVSMIQAADIGVGVAGEEGLQAVNSSDYAMGQFRFLKRLLLVHGSWSYLRNSNMIVNFFYKEIIGVGVLFWFQFYCGYSATTVYEYTYLLFWNVFWTLVPVIFIGIFDRHIGERVLMAVPELYETGRLGKRFGLIRFCIYMFDGIYQSVVVYFFILYAYDTTAAREDGYDINMYEFSTVMAVAAVLAANFYNGLNTYAWNWWVLGGVLIGPVLILCYSAVYAAFKPSLIWTYVWGNNDFLWPSAYWWLGLLFTIILCLAPRYLYRFVKESYFPDDVDILRAIEKYDPDHDWLHDPNMPQPVAEQGQFEPAAAPTPDSASASSPIITRTANDPGAFPLARVRTDQSLTHDLSTGRSRVGTGSRYAFDEGVQLDVTRYTSRGSDRSQPPQTRSRMGRTLNPFARSPEKKRERGGSISSRLVPSRLRPSNARGASDTIDEGAAPPAADSTPMEEPLTAASVVPPLVGTDGHRAPSDPSIDTDSVRKAV</sequence>
<dbReference type="FunFam" id="3.40.1110.10:FF:000087">
    <property type="entry name" value="Phospholipid-transporting ATPase"/>
    <property type="match status" value="1"/>
</dbReference>
<dbReference type="Gene3D" id="3.40.1110.10">
    <property type="entry name" value="Calcium-transporting ATPase, cytoplasmic domain N"/>
    <property type="match status" value="1"/>
</dbReference>
<feature type="region of interest" description="Disordered" evidence="18">
    <location>
        <begin position="1133"/>
        <end position="1176"/>
    </location>
</feature>
<evidence type="ECO:0000256" key="4">
    <source>
        <dbReference type="ARBA" id="ARBA00022553"/>
    </source>
</evidence>
<dbReference type="InterPro" id="IPR006539">
    <property type="entry name" value="P-type_ATPase_IV"/>
</dbReference>
<feature type="region of interest" description="Disordered" evidence="18">
    <location>
        <begin position="786"/>
        <end position="812"/>
    </location>
</feature>
<dbReference type="PANTHER" id="PTHR24092:SF153">
    <property type="entry name" value="PHOSPHOLIPID-TRANSPORTING ATPASE"/>
    <property type="match status" value="1"/>
</dbReference>
<feature type="transmembrane region" description="Helical" evidence="19">
    <location>
        <begin position="1658"/>
        <end position="1680"/>
    </location>
</feature>
<feature type="transmembrane region" description="Helical" evidence="19">
    <location>
        <begin position="550"/>
        <end position="567"/>
    </location>
</feature>
<dbReference type="SFLD" id="SFLDF00027">
    <property type="entry name" value="p-type_atpase"/>
    <property type="match status" value="1"/>
</dbReference>
<dbReference type="InterPro" id="IPR001345">
    <property type="entry name" value="PG/BPGM_mutase_AS"/>
</dbReference>
<keyword evidence="7 15" id="KW-0547">Nucleotide-binding</keyword>
<evidence type="ECO:0000256" key="8">
    <source>
        <dbReference type="ARBA" id="ARBA00022840"/>
    </source>
</evidence>
<evidence type="ECO:0000256" key="12">
    <source>
        <dbReference type="ARBA" id="ARBA00023136"/>
    </source>
</evidence>
<dbReference type="CDD" id="cd07067">
    <property type="entry name" value="HP_PGM_like"/>
    <property type="match status" value="1"/>
</dbReference>
<feature type="region of interest" description="Disordered" evidence="18">
    <location>
        <begin position="649"/>
        <end position="765"/>
    </location>
</feature>
<dbReference type="InterPro" id="IPR013078">
    <property type="entry name" value="His_Pase_superF_clade-1"/>
</dbReference>
<feature type="domain" description="P-type ATPase C-terminal" evidence="21">
    <location>
        <begin position="1623"/>
        <end position="1873"/>
    </location>
</feature>
<dbReference type="Pfam" id="PF16212">
    <property type="entry name" value="PhoLip_ATPase_C"/>
    <property type="match status" value="1"/>
</dbReference>
<dbReference type="InterPro" id="IPR023214">
    <property type="entry name" value="HAD_sf"/>
</dbReference>
<keyword evidence="11 19" id="KW-1133">Transmembrane helix</keyword>
<keyword evidence="10" id="KW-1278">Translocase</keyword>
<dbReference type="GO" id="GO:0005886">
    <property type="term" value="C:plasma membrane"/>
    <property type="evidence" value="ECO:0007669"/>
    <property type="project" value="TreeGrafter"/>
</dbReference>
<keyword evidence="12 19" id="KW-0472">Membrane</keyword>
<dbReference type="Gene3D" id="2.70.150.10">
    <property type="entry name" value="Calcium-transporting ATPase, cytoplasmic transduction domain A"/>
    <property type="match status" value="1"/>
</dbReference>
<dbReference type="Gene3D" id="3.40.50.1000">
    <property type="entry name" value="HAD superfamily/HAD-like"/>
    <property type="match status" value="1"/>
</dbReference>
<evidence type="ECO:0000313" key="22">
    <source>
        <dbReference type="EMBL" id="KAG0660820.1"/>
    </source>
</evidence>
<evidence type="ECO:0000256" key="16">
    <source>
        <dbReference type="PIRSR" id="PIRSR613078-2"/>
    </source>
</evidence>
<feature type="compositionally biased region" description="Polar residues" evidence="18">
    <location>
        <begin position="1943"/>
        <end position="1954"/>
    </location>
</feature>
<dbReference type="InterPro" id="IPR023298">
    <property type="entry name" value="ATPase_P-typ_TM_dom_sf"/>
</dbReference>
<feature type="transmembrane region" description="Helical" evidence="19">
    <location>
        <begin position="1844"/>
        <end position="1864"/>
    </location>
</feature>
<evidence type="ECO:0000256" key="11">
    <source>
        <dbReference type="ARBA" id="ARBA00022989"/>
    </source>
</evidence>
<comment type="caution">
    <text evidence="22">The sequence shown here is derived from an EMBL/GenBank/DDBJ whole genome shotgun (WGS) entry which is preliminary data.</text>
</comment>
<feature type="binding site" evidence="15">
    <location>
        <position position="2002"/>
    </location>
    <ligand>
        <name>ATP</name>
        <dbReference type="ChEBI" id="CHEBI:30616"/>
    </ligand>
</feature>
<evidence type="ECO:0000256" key="18">
    <source>
        <dbReference type="SAM" id="MobiDB-lite"/>
    </source>
</evidence>